<feature type="transmembrane region" description="Helical" evidence="1">
    <location>
        <begin position="12"/>
        <end position="35"/>
    </location>
</feature>
<keyword evidence="1" id="KW-0472">Membrane</keyword>
<proteinExistence type="predicted"/>
<dbReference type="OrthoDB" id="4422435at2"/>
<protein>
    <recommendedName>
        <fullName evidence="4">DUF3515 domain-containing protein</fullName>
    </recommendedName>
</protein>
<sequence length="305" mass="32749">MTRPETAYRKTPILIALALSILLVFGVIIGAKIVYDRAAQQPVAMASLDSPDADTAECQQFVDALPDTFAGHKRAELAEPAPNGAAAWASSSTERITLRCGVSVPLQYTKITPTEEIDGVQWIRVDDATPGSTLRTWFAVNKFPLVAVTADDPALDGQGMPLKDLPLDGLENRNAKPFPIPLAQEAAEASKSCKHLLEALPEQLDDDYAATNTDLPQTKAWTSFGKEPVVLRCGVEFPKAYKAGAQLQQINGVPWFEDTTLGNGTTASTWYPMGRDVVIAVSAPNEGNAVLVQLTKTIRESTASA</sequence>
<organism evidence="2 3">
    <name type="scientific">Corynebacterium gerontici</name>
    <dbReference type="NCBI Taxonomy" id="2079234"/>
    <lineage>
        <taxon>Bacteria</taxon>
        <taxon>Bacillati</taxon>
        <taxon>Actinomycetota</taxon>
        <taxon>Actinomycetes</taxon>
        <taxon>Mycobacteriales</taxon>
        <taxon>Corynebacteriaceae</taxon>
        <taxon>Corynebacterium</taxon>
    </lineage>
</organism>
<evidence type="ECO:0000313" key="2">
    <source>
        <dbReference type="EMBL" id="AZA11308.1"/>
    </source>
</evidence>
<evidence type="ECO:0000256" key="1">
    <source>
        <dbReference type="SAM" id="Phobius"/>
    </source>
</evidence>
<name>A0A3G6J2V8_9CORY</name>
<dbReference type="Pfam" id="PF12028">
    <property type="entry name" value="DUF3515"/>
    <property type="match status" value="2"/>
</dbReference>
<evidence type="ECO:0008006" key="4">
    <source>
        <dbReference type="Google" id="ProtNLM"/>
    </source>
</evidence>
<evidence type="ECO:0000313" key="3">
    <source>
        <dbReference type="Proteomes" id="UP000271587"/>
    </source>
</evidence>
<dbReference type="Proteomes" id="UP000271587">
    <property type="component" value="Chromosome"/>
</dbReference>
<dbReference type="EMBL" id="CP033897">
    <property type="protein sequence ID" value="AZA11308.1"/>
    <property type="molecule type" value="Genomic_DNA"/>
</dbReference>
<reference evidence="2 3" key="1">
    <citation type="submission" date="2018-11" db="EMBL/GenBank/DDBJ databases">
        <authorList>
            <person name="Kleinhagauer T."/>
            <person name="Glaeser S.P."/>
            <person name="Spergser J."/>
            <person name="Ruckert C."/>
            <person name="Kaempfer P."/>
            <person name="Busse H.-J."/>
        </authorList>
    </citation>
    <scope>NUCLEOTIDE SEQUENCE [LARGE SCALE GENOMIC DNA]</scope>
    <source>
        <strain evidence="2 3">W8</strain>
    </source>
</reference>
<keyword evidence="1" id="KW-1133">Transmembrane helix</keyword>
<dbReference type="KEGG" id="cgk:CGERO_04975"/>
<keyword evidence="3" id="KW-1185">Reference proteome</keyword>
<accession>A0A3G6J2V8</accession>
<dbReference type="RefSeq" id="WP_123933803.1">
    <property type="nucleotide sequence ID" value="NZ_CP033897.1"/>
</dbReference>
<keyword evidence="1" id="KW-0812">Transmembrane</keyword>
<dbReference type="InterPro" id="IPR021903">
    <property type="entry name" value="DUF3515"/>
</dbReference>
<dbReference type="AlphaFoldDB" id="A0A3G6J2V8"/>
<gene>
    <name evidence="2" type="ORF">CGERO_04975</name>
</gene>